<dbReference type="Proteomes" id="UP000694892">
    <property type="component" value="Chromosome 7L"/>
</dbReference>
<proteinExistence type="predicted"/>
<organism evidence="1 2">
    <name type="scientific">Xenopus laevis</name>
    <name type="common">African clawed frog</name>
    <dbReference type="NCBI Taxonomy" id="8355"/>
    <lineage>
        <taxon>Eukaryota</taxon>
        <taxon>Metazoa</taxon>
        <taxon>Chordata</taxon>
        <taxon>Craniata</taxon>
        <taxon>Vertebrata</taxon>
        <taxon>Euteleostomi</taxon>
        <taxon>Amphibia</taxon>
        <taxon>Batrachia</taxon>
        <taxon>Anura</taxon>
        <taxon>Pipoidea</taxon>
        <taxon>Pipidae</taxon>
        <taxon>Xenopodinae</taxon>
        <taxon>Xenopus</taxon>
        <taxon>Xenopus</taxon>
    </lineage>
</organism>
<evidence type="ECO:0000313" key="2">
    <source>
        <dbReference type="Proteomes" id="UP000694892"/>
    </source>
</evidence>
<sequence length="70" mass="8301">MLDKDQVDFQQNIPCLLFKGLNSKGSSLLFTYLVYTYIHKIHARNITQIPNVLLYKKLNAEFRLRPYKLI</sequence>
<dbReference type="EMBL" id="CM004478">
    <property type="protein sequence ID" value="OCT71839.1"/>
    <property type="molecule type" value="Genomic_DNA"/>
</dbReference>
<gene>
    <name evidence="1" type="ORF">XELAEV_18034817mg</name>
</gene>
<protein>
    <submittedName>
        <fullName evidence="1">Uncharacterized protein</fullName>
    </submittedName>
</protein>
<accession>A0A974HBH7</accession>
<reference evidence="2" key="1">
    <citation type="journal article" date="2016" name="Nature">
        <title>Genome evolution in the allotetraploid frog Xenopus laevis.</title>
        <authorList>
            <person name="Session A.M."/>
            <person name="Uno Y."/>
            <person name="Kwon T."/>
            <person name="Chapman J.A."/>
            <person name="Toyoda A."/>
            <person name="Takahashi S."/>
            <person name="Fukui A."/>
            <person name="Hikosaka A."/>
            <person name="Suzuki A."/>
            <person name="Kondo M."/>
            <person name="van Heeringen S.J."/>
            <person name="Quigley I."/>
            <person name="Heinz S."/>
            <person name="Ogino H."/>
            <person name="Ochi H."/>
            <person name="Hellsten U."/>
            <person name="Lyons J.B."/>
            <person name="Simakov O."/>
            <person name="Putnam N."/>
            <person name="Stites J."/>
            <person name="Kuroki Y."/>
            <person name="Tanaka T."/>
            <person name="Michiue T."/>
            <person name="Watanabe M."/>
            <person name="Bogdanovic O."/>
            <person name="Lister R."/>
            <person name="Georgiou G."/>
            <person name="Paranjpe S.S."/>
            <person name="van Kruijsbergen I."/>
            <person name="Shu S."/>
            <person name="Carlson J."/>
            <person name="Kinoshita T."/>
            <person name="Ohta Y."/>
            <person name="Mawaribuchi S."/>
            <person name="Jenkins J."/>
            <person name="Grimwood J."/>
            <person name="Schmutz J."/>
            <person name="Mitros T."/>
            <person name="Mozaffari S.V."/>
            <person name="Suzuki Y."/>
            <person name="Haramoto Y."/>
            <person name="Yamamoto T.S."/>
            <person name="Takagi C."/>
            <person name="Heald R."/>
            <person name="Miller K."/>
            <person name="Haudenschild C."/>
            <person name="Kitzman J."/>
            <person name="Nakayama T."/>
            <person name="Izutsu Y."/>
            <person name="Robert J."/>
            <person name="Fortriede J."/>
            <person name="Burns K."/>
            <person name="Lotay V."/>
            <person name="Karimi K."/>
            <person name="Yasuoka Y."/>
            <person name="Dichmann D.S."/>
            <person name="Flajnik M.F."/>
            <person name="Houston D.W."/>
            <person name="Shendure J."/>
            <person name="DuPasquier L."/>
            <person name="Vize P.D."/>
            <person name="Zorn A.M."/>
            <person name="Ito M."/>
            <person name="Marcotte E.M."/>
            <person name="Wallingford J.B."/>
            <person name="Ito Y."/>
            <person name="Asashima M."/>
            <person name="Ueno N."/>
            <person name="Matsuda Y."/>
            <person name="Veenstra G.J."/>
            <person name="Fujiyama A."/>
            <person name="Harland R.M."/>
            <person name="Taira M."/>
            <person name="Rokhsar D.S."/>
        </authorList>
    </citation>
    <scope>NUCLEOTIDE SEQUENCE [LARGE SCALE GENOMIC DNA]</scope>
    <source>
        <strain evidence="2">J</strain>
    </source>
</reference>
<evidence type="ECO:0000313" key="1">
    <source>
        <dbReference type="EMBL" id="OCT71839.1"/>
    </source>
</evidence>
<name>A0A974HBH7_XENLA</name>
<dbReference type="AlphaFoldDB" id="A0A974HBH7"/>